<dbReference type="AlphaFoldDB" id="A0A7J6PMJ0"/>
<feature type="chain" id="PRO_5029539211" evidence="2">
    <location>
        <begin position="25"/>
        <end position="585"/>
    </location>
</feature>
<gene>
    <name evidence="3" type="ORF">FOZ60_007440</name>
</gene>
<feature type="region of interest" description="Disordered" evidence="1">
    <location>
        <begin position="41"/>
        <end position="60"/>
    </location>
</feature>
<name>A0A7J6PMJ0_PEROL</name>
<accession>A0A7J6PMJ0</accession>
<keyword evidence="2" id="KW-0732">Signal</keyword>
<dbReference type="EMBL" id="JABANP010000003">
    <property type="protein sequence ID" value="KAF4697355.1"/>
    <property type="molecule type" value="Genomic_DNA"/>
</dbReference>
<comment type="caution">
    <text evidence="3">The sequence shown here is derived from an EMBL/GenBank/DDBJ whole genome shotgun (WGS) entry which is preliminary data.</text>
</comment>
<organism evidence="3 4">
    <name type="scientific">Perkinsus olseni</name>
    <name type="common">Perkinsus atlanticus</name>
    <dbReference type="NCBI Taxonomy" id="32597"/>
    <lineage>
        <taxon>Eukaryota</taxon>
        <taxon>Sar</taxon>
        <taxon>Alveolata</taxon>
        <taxon>Perkinsozoa</taxon>
        <taxon>Perkinsea</taxon>
        <taxon>Perkinsida</taxon>
        <taxon>Perkinsidae</taxon>
        <taxon>Perkinsus</taxon>
    </lineage>
</organism>
<evidence type="ECO:0000313" key="4">
    <source>
        <dbReference type="Proteomes" id="UP000541610"/>
    </source>
</evidence>
<sequence>MTPSPRRPLNAVLLVWCYLYSIRAASRDREVLTENREFMRYSEPRESQKGKKRSRLTPEGRELTALRRDTVVGFGRANGGRNLQVWLGFDVTGIDGRQRKLTDFAELDYLENSSNSTFRMYVDAELMERAKWSPDMIQKSSSRRRGVPSLGERSFWPLRDSVVEPFTARMIQRHVCTSKTEVIGAGVLGRKHISVTLGTFRITLTLTDPADGFEIVLLTATIHSKSLSPQFDMSRFRLMVAESKTIRRRSTKSPYTDDLSDQCKDQIDAFGKSASKFLGRKFASSTAESALSIFYWLANHSLTYELPAELGKKQELLFSYIAIEPAQMWLGFDVVRPDDGLKKLTDVAELIYTGRSYYSVYRIIVDKEVLESTQWSPEMLEMRPRVKQGVLPLKAHMLNAMRKLTFEQYSERIRSGEMHSCTFKTLLEAAANTSVEQTLRDRVPLATYRIFMTMLDPADGFEIGLLSADIRSTSLSPEFDMSRFRKLVLESKIIRRASTKSPKEPALHDQCLDQIQAFGRSAAKFLGQEPPSSAGASVFPIFHWLTNRTLIYDYPSSPDIQWIKKRTHFVTASPSRYTRVGAGTV</sequence>
<protein>
    <submittedName>
        <fullName evidence="3">Uncharacterized protein</fullName>
    </submittedName>
</protein>
<evidence type="ECO:0000256" key="1">
    <source>
        <dbReference type="SAM" id="MobiDB-lite"/>
    </source>
</evidence>
<dbReference type="OrthoDB" id="10678879at2759"/>
<evidence type="ECO:0000313" key="3">
    <source>
        <dbReference type="EMBL" id="KAF4697355.1"/>
    </source>
</evidence>
<evidence type="ECO:0000256" key="2">
    <source>
        <dbReference type="SAM" id="SignalP"/>
    </source>
</evidence>
<proteinExistence type="predicted"/>
<feature type="signal peptide" evidence="2">
    <location>
        <begin position="1"/>
        <end position="24"/>
    </location>
</feature>
<reference evidence="3 4" key="1">
    <citation type="submission" date="2020-04" db="EMBL/GenBank/DDBJ databases">
        <title>Perkinsus olseni comparative genomics.</title>
        <authorList>
            <person name="Bogema D.R."/>
        </authorList>
    </citation>
    <scope>NUCLEOTIDE SEQUENCE [LARGE SCALE GENOMIC DNA]</scope>
    <source>
        <strain evidence="3">00978-12</strain>
    </source>
</reference>
<dbReference type="Proteomes" id="UP000541610">
    <property type="component" value="Unassembled WGS sequence"/>
</dbReference>